<feature type="domain" description="Phage neck terminator protein gp12-like" evidence="2">
    <location>
        <begin position="11"/>
        <end position="163"/>
    </location>
</feature>
<dbReference type="RefSeq" id="WP_089394130.1">
    <property type="nucleotide sequence ID" value="NZ_FNEC01000037.1"/>
</dbReference>
<accession>A0A239N108</accession>
<dbReference type="AlphaFoldDB" id="A0A239N108"/>
<dbReference type="EMBL" id="FZPC01000033">
    <property type="protein sequence ID" value="SNT47868.1"/>
    <property type="molecule type" value="Genomic_DNA"/>
</dbReference>
<keyword evidence="5" id="KW-1185">Reference proteome</keyword>
<reference evidence="3 6" key="1">
    <citation type="submission" date="2016-10" db="EMBL/GenBank/DDBJ databases">
        <authorList>
            <person name="de Groot N.N."/>
        </authorList>
    </citation>
    <scope>NUCLEOTIDE SEQUENCE [LARGE SCALE GENOMIC DNA]</scope>
    <source>
        <strain evidence="3 6">CCM 7361</strain>
    </source>
</reference>
<protein>
    <recommendedName>
        <fullName evidence="2">Phage neck terminator protein gp12-like domain-containing protein</fullName>
    </recommendedName>
</protein>
<organism evidence="3 6">
    <name type="scientific">Pseudomonas delhiensis</name>
    <dbReference type="NCBI Taxonomy" id="366289"/>
    <lineage>
        <taxon>Bacteria</taxon>
        <taxon>Pseudomonadati</taxon>
        <taxon>Pseudomonadota</taxon>
        <taxon>Gammaproteobacteria</taxon>
        <taxon>Pseudomonadales</taxon>
        <taxon>Pseudomonadaceae</taxon>
        <taxon>Pseudomonas</taxon>
    </lineage>
</organism>
<dbReference type="InterPro" id="IPR057087">
    <property type="entry name" value="Gp12-like"/>
</dbReference>
<name>A0A239N108_9PSED</name>
<sequence length="197" mass="22038">MPATVNVTESDLFAGLRSFLLQVLGNNFQVFKAQGNKVAMPKGSFVMMTPLFIDGLSTNVVTYSPDDDERHDTRTTQFRVQLDVYGPDASANSNIIATLFRSEYATEQMASGPLQPFYATDPKQNVMTNSEAQYEDRWTFELYMQFNPIVTSPQQFADDLQIGLVEVDTKFPPENPDVHYPNLPDCPSQSGRAGCCR</sequence>
<dbReference type="Proteomes" id="UP000199693">
    <property type="component" value="Unassembled WGS sequence"/>
</dbReference>
<evidence type="ECO:0000256" key="1">
    <source>
        <dbReference type="SAM" id="MobiDB-lite"/>
    </source>
</evidence>
<reference evidence="4 5" key="2">
    <citation type="submission" date="2017-06" db="EMBL/GenBank/DDBJ databases">
        <authorList>
            <person name="Varghese N."/>
            <person name="Submissions S."/>
        </authorList>
    </citation>
    <scope>NUCLEOTIDE SEQUENCE [LARGE SCALE GENOMIC DNA]</scope>
    <source>
        <strain evidence="4 5">RLD-1</strain>
    </source>
</reference>
<evidence type="ECO:0000259" key="2">
    <source>
        <dbReference type="Pfam" id="PF23961"/>
    </source>
</evidence>
<dbReference type="Pfam" id="PF23961">
    <property type="entry name" value="Phage_tail_terminator_9"/>
    <property type="match status" value="1"/>
</dbReference>
<evidence type="ECO:0000313" key="3">
    <source>
        <dbReference type="EMBL" id="SDK40499.1"/>
    </source>
</evidence>
<evidence type="ECO:0000313" key="6">
    <source>
        <dbReference type="Proteomes" id="UP000199693"/>
    </source>
</evidence>
<dbReference type="Proteomes" id="UP000198309">
    <property type="component" value="Unassembled WGS sequence"/>
</dbReference>
<feature type="region of interest" description="Disordered" evidence="1">
    <location>
        <begin position="173"/>
        <end position="197"/>
    </location>
</feature>
<evidence type="ECO:0000313" key="4">
    <source>
        <dbReference type="EMBL" id="SNT47868.1"/>
    </source>
</evidence>
<proteinExistence type="predicted"/>
<dbReference type="EMBL" id="FNEC01000037">
    <property type="protein sequence ID" value="SDK40499.1"/>
    <property type="molecule type" value="Genomic_DNA"/>
</dbReference>
<dbReference type="NCBIfam" id="NF047498">
    <property type="entry name" value="LIC_12616_fam"/>
    <property type="match status" value="1"/>
</dbReference>
<evidence type="ECO:0000313" key="5">
    <source>
        <dbReference type="Proteomes" id="UP000198309"/>
    </source>
</evidence>
<gene>
    <name evidence="3" type="ORF">SAMN05216189_103730</name>
    <name evidence="4" type="ORF">SAMN06295949_13352</name>
</gene>